<proteinExistence type="predicted"/>
<evidence type="ECO:0000313" key="1">
    <source>
        <dbReference type="EMBL" id="KAF5777863.1"/>
    </source>
</evidence>
<evidence type="ECO:0000313" key="2">
    <source>
        <dbReference type="EMBL" id="OTG04971.1"/>
    </source>
</evidence>
<dbReference type="AlphaFoldDB" id="A0A251T4Z1"/>
<protein>
    <submittedName>
        <fullName evidence="2">Uncharacterized protein</fullName>
    </submittedName>
</protein>
<reference evidence="1 3" key="1">
    <citation type="journal article" date="2017" name="Nature">
        <title>The sunflower genome provides insights into oil metabolism, flowering and Asterid evolution.</title>
        <authorList>
            <person name="Badouin H."/>
            <person name="Gouzy J."/>
            <person name="Grassa C.J."/>
            <person name="Murat F."/>
            <person name="Staton S.E."/>
            <person name="Cottret L."/>
            <person name="Lelandais-Briere C."/>
            <person name="Owens G.L."/>
            <person name="Carrere S."/>
            <person name="Mayjonade B."/>
            <person name="Legrand L."/>
            <person name="Gill N."/>
            <person name="Kane N.C."/>
            <person name="Bowers J.E."/>
            <person name="Hubner S."/>
            <person name="Bellec A."/>
            <person name="Berard A."/>
            <person name="Berges H."/>
            <person name="Blanchet N."/>
            <person name="Boniface M.C."/>
            <person name="Brunel D."/>
            <person name="Catrice O."/>
            <person name="Chaidir N."/>
            <person name="Claudel C."/>
            <person name="Donnadieu C."/>
            <person name="Faraut T."/>
            <person name="Fievet G."/>
            <person name="Helmstetter N."/>
            <person name="King M."/>
            <person name="Knapp S.J."/>
            <person name="Lai Z."/>
            <person name="Le Paslier M.C."/>
            <person name="Lippi Y."/>
            <person name="Lorenzon L."/>
            <person name="Mandel J.R."/>
            <person name="Marage G."/>
            <person name="Marchand G."/>
            <person name="Marquand E."/>
            <person name="Bret-Mestries E."/>
            <person name="Morien E."/>
            <person name="Nambeesan S."/>
            <person name="Nguyen T."/>
            <person name="Pegot-Espagnet P."/>
            <person name="Pouilly N."/>
            <person name="Raftis F."/>
            <person name="Sallet E."/>
            <person name="Schiex T."/>
            <person name="Thomas J."/>
            <person name="Vandecasteele C."/>
            <person name="Vares D."/>
            <person name="Vear F."/>
            <person name="Vautrin S."/>
            <person name="Crespi M."/>
            <person name="Mangin B."/>
            <person name="Burke J.M."/>
            <person name="Salse J."/>
            <person name="Munos S."/>
            <person name="Vincourt P."/>
            <person name="Rieseberg L.H."/>
            <person name="Langlade N.B."/>
        </authorList>
    </citation>
    <scope>NUCLEOTIDE SEQUENCE [LARGE SCALE GENOMIC DNA]</scope>
    <source>
        <strain evidence="3">cv. SF193</strain>
        <tissue evidence="1">Leaves</tissue>
    </source>
</reference>
<name>A0A251T4Z1_HELAN</name>
<accession>A0A251T4Z1</accession>
<gene>
    <name evidence="2" type="ORF">HannXRQ_Chr12g0368321</name>
    <name evidence="1" type="ORF">HanXRQr2_Chr12g0540721</name>
</gene>
<dbReference type="Gramene" id="mRNA:HanXRQr2_Chr12g0540721">
    <property type="protein sequence ID" value="CDS:HanXRQr2_Chr12g0540721.1"/>
    <property type="gene ID" value="HanXRQr2_Chr12g0540721"/>
</dbReference>
<dbReference type="EMBL" id="CM007901">
    <property type="protein sequence ID" value="OTG04971.1"/>
    <property type="molecule type" value="Genomic_DNA"/>
</dbReference>
<reference evidence="1" key="3">
    <citation type="submission" date="2020-06" db="EMBL/GenBank/DDBJ databases">
        <title>Helianthus annuus Genome sequencing and assembly Release 2.</title>
        <authorList>
            <person name="Gouzy J."/>
            <person name="Langlade N."/>
            <person name="Munos S."/>
        </authorList>
    </citation>
    <scope>NUCLEOTIDE SEQUENCE</scope>
    <source>
        <tissue evidence="1">Leaves</tissue>
    </source>
</reference>
<reference evidence="2" key="2">
    <citation type="submission" date="2017-02" db="EMBL/GenBank/DDBJ databases">
        <title>Sunflower complete genome.</title>
        <authorList>
            <person name="Langlade N."/>
            <person name="Munos S."/>
        </authorList>
    </citation>
    <scope>NUCLEOTIDE SEQUENCE [LARGE SCALE GENOMIC DNA]</scope>
    <source>
        <tissue evidence="2">Leaves</tissue>
    </source>
</reference>
<sequence length="73" mass="8260">MVGGDMDSLEKMVVGVDLDPDRDSDSEMFELRCSQHVLLVPSTNSRSTHYIVFYKTTTITSRHMLMSRSTSCN</sequence>
<organism evidence="2 3">
    <name type="scientific">Helianthus annuus</name>
    <name type="common">Common sunflower</name>
    <dbReference type="NCBI Taxonomy" id="4232"/>
    <lineage>
        <taxon>Eukaryota</taxon>
        <taxon>Viridiplantae</taxon>
        <taxon>Streptophyta</taxon>
        <taxon>Embryophyta</taxon>
        <taxon>Tracheophyta</taxon>
        <taxon>Spermatophyta</taxon>
        <taxon>Magnoliopsida</taxon>
        <taxon>eudicotyledons</taxon>
        <taxon>Gunneridae</taxon>
        <taxon>Pentapetalae</taxon>
        <taxon>asterids</taxon>
        <taxon>campanulids</taxon>
        <taxon>Asterales</taxon>
        <taxon>Asteraceae</taxon>
        <taxon>Asteroideae</taxon>
        <taxon>Heliantheae alliance</taxon>
        <taxon>Heliantheae</taxon>
        <taxon>Helianthus</taxon>
    </lineage>
</organism>
<evidence type="ECO:0000313" key="3">
    <source>
        <dbReference type="Proteomes" id="UP000215914"/>
    </source>
</evidence>
<dbReference type="InParanoid" id="A0A251T4Z1"/>
<keyword evidence="3" id="KW-1185">Reference proteome</keyword>
<dbReference type="Proteomes" id="UP000215914">
    <property type="component" value="Chromosome 12"/>
</dbReference>
<dbReference type="EMBL" id="MNCJ02000327">
    <property type="protein sequence ID" value="KAF5777863.1"/>
    <property type="molecule type" value="Genomic_DNA"/>
</dbReference>